<dbReference type="InterPro" id="IPR012349">
    <property type="entry name" value="Split_barrel_FMN-bd"/>
</dbReference>
<feature type="domain" description="Pyridoxamine 5'-phosphate oxidase N-terminal" evidence="2">
    <location>
        <begin position="37"/>
        <end position="162"/>
    </location>
</feature>
<dbReference type="GO" id="GO:0016627">
    <property type="term" value="F:oxidoreductase activity, acting on the CH-CH group of donors"/>
    <property type="evidence" value="ECO:0007669"/>
    <property type="project" value="TreeGrafter"/>
</dbReference>
<dbReference type="InterPro" id="IPR011576">
    <property type="entry name" value="Pyridox_Oxase_N"/>
</dbReference>
<sequence length="177" mass="19212">METINLAELYDRPALAWDDVAGRLDAGFAQAAEDGGPGRHTCWLTSVNADGSPHTNAVGAIWHRGTFWFVTGLTTRRGRNLVRDPRCLMALSLRELDLVVEGRATVADDPEQVAEVARIYAGEEGWPCQVDESGTALTAPYSAQSAGPPPWHVFRLDPGSAHAVQAIEPYGATRWVF</sequence>
<dbReference type="PANTHER" id="PTHR35176">
    <property type="entry name" value="HEME OXYGENASE HI_0854-RELATED"/>
    <property type="match status" value="1"/>
</dbReference>
<gene>
    <name evidence="3" type="ORF">F0U47_12105</name>
</gene>
<dbReference type="InterPro" id="IPR052019">
    <property type="entry name" value="F420H2_bilvrd_red/Heme_oxyg"/>
</dbReference>
<accession>A0A5B1M1B5</accession>
<dbReference type="PANTHER" id="PTHR35176:SF4">
    <property type="entry name" value="PYRIDOXAMINE 5'-PHOSPHATE OXIDASE-RELATED FMN-BINDING"/>
    <property type="match status" value="1"/>
</dbReference>
<keyword evidence="4" id="KW-1185">Reference proteome</keyword>
<organism evidence="3 4">
    <name type="scientific">Nocardioides antri</name>
    <dbReference type="NCBI Taxonomy" id="2607659"/>
    <lineage>
        <taxon>Bacteria</taxon>
        <taxon>Bacillati</taxon>
        <taxon>Actinomycetota</taxon>
        <taxon>Actinomycetes</taxon>
        <taxon>Propionibacteriales</taxon>
        <taxon>Nocardioidaceae</taxon>
        <taxon>Nocardioides</taxon>
    </lineage>
</organism>
<evidence type="ECO:0000313" key="4">
    <source>
        <dbReference type="Proteomes" id="UP000324351"/>
    </source>
</evidence>
<dbReference type="GO" id="GO:0005829">
    <property type="term" value="C:cytosol"/>
    <property type="evidence" value="ECO:0007669"/>
    <property type="project" value="TreeGrafter"/>
</dbReference>
<evidence type="ECO:0000256" key="1">
    <source>
        <dbReference type="ARBA" id="ARBA00023002"/>
    </source>
</evidence>
<dbReference type="RefSeq" id="WP_149750744.1">
    <property type="nucleotide sequence ID" value="NZ_VUJW01000006.1"/>
</dbReference>
<dbReference type="EMBL" id="VUJW01000006">
    <property type="protein sequence ID" value="KAA1426713.1"/>
    <property type="molecule type" value="Genomic_DNA"/>
</dbReference>
<dbReference type="SUPFAM" id="SSF50475">
    <property type="entry name" value="FMN-binding split barrel"/>
    <property type="match status" value="1"/>
</dbReference>
<evidence type="ECO:0000259" key="2">
    <source>
        <dbReference type="Pfam" id="PF01243"/>
    </source>
</evidence>
<reference evidence="3 4" key="1">
    <citation type="submission" date="2019-09" db="EMBL/GenBank/DDBJ databases">
        <title>Nocardioides panacisoli sp. nov., isolated from the soil of a ginseng field.</title>
        <authorList>
            <person name="Cho C."/>
        </authorList>
    </citation>
    <scope>NUCLEOTIDE SEQUENCE [LARGE SCALE GENOMIC DNA]</scope>
    <source>
        <strain evidence="3 4">BN140041</strain>
    </source>
</reference>
<dbReference type="Proteomes" id="UP000324351">
    <property type="component" value="Unassembled WGS sequence"/>
</dbReference>
<dbReference type="AlphaFoldDB" id="A0A5B1M1B5"/>
<protein>
    <submittedName>
        <fullName evidence="3">Pyridoxamine 5'-phosphate oxidase family protein</fullName>
    </submittedName>
</protein>
<proteinExistence type="predicted"/>
<reference evidence="3 4" key="2">
    <citation type="submission" date="2019-09" db="EMBL/GenBank/DDBJ databases">
        <authorList>
            <person name="Jin C."/>
        </authorList>
    </citation>
    <scope>NUCLEOTIDE SEQUENCE [LARGE SCALE GENOMIC DNA]</scope>
    <source>
        <strain evidence="3 4">BN140041</strain>
    </source>
</reference>
<dbReference type="GO" id="GO:0070967">
    <property type="term" value="F:coenzyme F420 binding"/>
    <property type="evidence" value="ECO:0007669"/>
    <property type="project" value="TreeGrafter"/>
</dbReference>
<comment type="caution">
    <text evidence="3">The sequence shown here is derived from an EMBL/GenBank/DDBJ whole genome shotgun (WGS) entry which is preliminary data.</text>
</comment>
<keyword evidence="1" id="KW-0560">Oxidoreductase</keyword>
<dbReference type="Gene3D" id="2.30.110.10">
    <property type="entry name" value="Electron Transport, Fmn-binding Protein, Chain A"/>
    <property type="match status" value="1"/>
</dbReference>
<dbReference type="Pfam" id="PF01243">
    <property type="entry name" value="PNPOx_N"/>
    <property type="match status" value="1"/>
</dbReference>
<name>A0A5B1M1B5_9ACTN</name>
<evidence type="ECO:0000313" key="3">
    <source>
        <dbReference type="EMBL" id="KAA1426713.1"/>
    </source>
</evidence>